<name>A0A7X9FRE9_9DELT</name>
<evidence type="ECO:0000256" key="1">
    <source>
        <dbReference type="SAM" id="Phobius"/>
    </source>
</evidence>
<dbReference type="EMBL" id="JAAZON010000191">
    <property type="protein sequence ID" value="NMC62424.1"/>
    <property type="molecule type" value="Genomic_DNA"/>
</dbReference>
<proteinExistence type="predicted"/>
<reference evidence="2 3" key="1">
    <citation type="journal article" date="2020" name="Biotechnol. Biofuels">
        <title>New insights from the biogas microbiome by comprehensive genome-resolved metagenomics of nearly 1600 species originating from multiple anaerobic digesters.</title>
        <authorList>
            <person name="Campanaro S."/>
            <person name="Treu L."/>
            <person name="Rodriguez-R L.M."/>
            <person name="Kovalovszki A."/>
            <person name="Ziels R.M."/>
            <person name="Maus I."/>
            <person name="Zhu X."/>
            <person name="Kougias P.G."/>
            <person name="Basile A."/>
            <person name="Luo G."/>
            <person name="Schluter A."/>
            <person name="Konstantinidis K.T."/>
            <person name="Angelidaki I."/>
        </authorList>
    </citation>
    <scope>NUCLEOTIDE SEQUENCE [LARGE SCALE GENOMIC DNA]</scope>
    <source>
        <strain evidence="2">AS27yjCOA_65</strain>
    </source>
</reference>
<accession>A0A7X9FRE9</accession>
<dbReference type="AlphaFoldDB" id="A0A7X9FRE9"/>
<keyword evidence="1" id="KW-1133">Transmembrane helix</keyword>
<organism evidence="2 3">
    <name type="scientific">SAR324 cluster bacterium</name>
    <dbReference type="NCBI Taxonomy" id="2024889"/>
    <lineage>
        <taxon>Bacteria</taxon>
        <taxon>Deltaproteobacteria</taxon>
        <taxon>SAR324 cluster</taxon>
    </lineage>
</organism>
<gene>
    <name evidence="2" type="ORF">GYA55_04580</name>
</gene>
<feature type="transmembrane region" description="Helical" evidence="1">
    <location>
        <begin position="43"/>
        <end position="66"/>
    </location>
</feature>
<evidence type="ECO:0000313" key="2">
    <source>
        <dbReference type="EMBL" id="NMC62424.1"/>
    </source>
</evidence>
<evidence type="ECO:0000313" key="3">
    <source>
        <dbReference type="Proteomes" id="UP000524246"/>
    </source>
</evidence>
<dbReference type="Proteomes" id="UP000524246">
    <property type="component" value="Unassembled WGS sequence"/>
</dbReference>
<comment type="caution">
    <text evidence="2">The sequence shown here is derived from an EMBL/GenBank/DDBJ whole genome shotgun (WGS) entry which is preliminary data.</text>
</comment>
<sequence length="150" mass="17009">MLCSYCGKSLDEGKSACKECQDKHLEEQHSEALLAKELKVKRLPLHIAAIVLPLILVFLSILLLIYRDRINVAIVETKVIATKPFYGDEYTYLIKDKMTFKGRLLSTKDDNVSRKNYGNALVLDVAEEPAFNELLKIKGACDRIGNYPNY</sequence>
<keyword evidence="1" id="KW-0472">Membrane</keyword>
<protein>
    <submittedName>
        <fullName evidence="2">Uncharacterized protein</fullName>
    </submittedName>
</protein>
<keyword evidence="1" id="KW-0812">Transmembrane</keyword>